<dbReference type="PROSITE" id="PS50110">
    <property type="entry name" value="RESPONSE_REGULATORY"/>
    <property type="match status" value="1"/>
</dbReference>
<comment type="caution">
    <text evidence="5">The sequence shown here is derived from an EMBL/GenBank/DDBJ whole genome shotgun (WGS) entry which is preliminary data.</text>
</comment>
<dbReference type="RefSeq" id="WP_202396982.1">
    <property type="nucleotide sequence ID" value="NZ_SNVJ01000005.1"/>
</dbReference>
<protein>
    <submittedName>
        <fullName evidence="5">Response regulator transcription factor</fullName>
    </submittedName>
</protein>
<dbReference type="SUPFAM" id="SSF52172">
    <property type="entry name" value="CheY-like"/>
    <property type="match status" value="1"/>
</dbReference>
<dbReference type="InterPro" id="IPR000792">
    <property type="entry name" value="Tscrpt_reg_LuxR_C"/>
</dbReference>
<dbReference type="PROSITE" id="PS50043">
    <property type="entry name" value="HTH_LUXR_2"/>
    <property type="match status" value="1"/>
</dbReference>
<evidence type="ECO:0000256" key="1">
    <source>
        <dbReference type="ARBA" id="ARBA00023125"/>
    </source>
</evidence>
<evidence type="ECO:0000259" key="3">
    <source>
        <dbReference type="PROSITE" id="PS50043"/>
    </source>
</evidence>
<dbReference type="EMBL" id="SNVJ01000005">
    <property type="protein sequence ID" value="MXP63247.1"/>
    <property type="molecule type" value="Genomic_DNA"/>
</dbReference>
<dbReference type="GO" id="GO:0003677">
    <property type="term" value="F:DNA binding"/>
    <property type="evidence" value="ECO:0007669"/>
    <property type="project" value="UniProtKB-KW"/>
</dbReference>
<dbReference type="InterPro" id="IPR011006">
    <property type="entry name" value="CheY-like_superfamily"/>
</dbReference>
<gene>
    <name evidence="5" type="ORF">E0493_07765</name>
</gene>
<dbReference type="SMART" id="SM00421">
    <property type="entry name" value="HTH_LUXR"/>
    <property type="match status" value="1"/>
</dbReference>
<name>A0A845BD22_9PROT</name>
<dbReference type="PANTHER" id="PTHR45566:SF2">
    <property type="entry name" value="NARL SUBFAMILY"/>
    <property type="match status" value="1"/>
</dbReference>
<evidence type="ECO:0000313" key="5">
    <source>
        <dbReference type="EMBL" id="MXP63247.1"/>
    </source>
</evidence>
<dbReference type="GO" id="GO:0006355">
    <property type="term" value="P:regulation of DNA-templated transcription"/>
    <property type="evidence" value="ECO:0007669"/>
    <property type="project" value="InterPro"/>
</dbReference>
<feature type="domain" description="Response regulatory" evidence="4">
    <location>
        <begin position="16"/>
        <end position="134"/>
    </location>
</feature>
<organism evidence="5 6">
    <name type="scientific">Teichococcus coralli</name>
    <dbReference type="NCBI Taxonomy" id="2545983"/>
    <lineage>
        <taxon>Bacteria</taxon>
        <taxon>Pseudomonadati</taxon>
        <taxon>Pseudomonadota</taxon>
        <taxon>Alphaproteobacteria</taxon>
        <taxon>Acetobacterales</taxon>
        <taxon>Roseomonadaceae</taxon>
        <taxon>Roseomonas</taxon>
    </lineage>
</organism>
<dbReference type="Gene3D" id="3.40.50.2300">
    <property type="match status" value="1"/>
</dbReference>
<comment type="caution">
    <text evidence="2">Lacks conserved residue(s) required for the propagation of feature annotation.</text>
</comment>
<keyword evidence="6" id="KW-1185">Reference proteome</keyword>
<dbReference type="CDD" id="cd06170">
    <property type="entry name" value="LuxR_C_like"/>
    <property type="match status" value="1"/>
</dbReference>
<sequence>MSIEFSADAEDLSPVNIVVVDPRRLSREALRRLISSQALAVVAEGATLGEALQNVPAGTSIQLLIQTLDSDGGIEAALPEIQKARLRFGGLKAVVLTDCSKPASLLHAVRSGVEAFLSRDISAEVLRRALELVLNGQHLLPGNLAQLVFNPAWLQPDGAIASDLTPSRPAAEAMPRFAERSRTISLSKRECQILQCLVDGLSNKMIARDLDITEATVKVHVKALLRKTQTANRTQAAIWAVNHWFGGEAESGEAASLLQGKMADAANSEEHQGRPV</sequence>
<keyword evidence="1" id="KW-0238">DNA-binding</keyword>
<evidence type="ECO:0000313" key="6">
    <source>
        <dbReference type="Proteomes" id="UP000460715"/>
    </source>
</evidence>
<dbReference type="AlphaFoldDB" id="A0A845BD22"/>
<feature type="domain" description="HTH luxR-type" evidence="3">
    <location>
        <begin position="179"/>
        <end position="244"/>
    </location>
</feature>
<dbReference type="GO" id="GO:0000160">
    <property type="term" value="P:phosphorelay signal transduction system"/>
    <property type="evidence" value="ECO:0007669"/>
    <property type="project" value="InterPro"/>
</dbReference>
<dbReference type="InterPro" id="IPR051015">
    <property type="entry name" value="EvgA-like"/>
</dbReference>
<accession>A0A845BD22</accession>
<dbReference type="PANTHER" id="PTHR45566">
    <property type="entry name" value="HTH-TYPE TRANSCRIPTIONAL REGULATOR YHJB-RELATED"/>
    <property type="match status" value="1"/>
</dbReference>
<proteinExistence type="predicted"/>
<reference evidence="5 6" key="1">
    <citation type="submission" date="2019-03" db="EMBL/GenBank/DDBJ databases">
        <title>Roseomonas sp. a novel Roseomonas species isolated from Sea whip Gorgonian.</title>
        <authorList>
            <person name="Li F."/>
            <person name="Pan X."/>
            <person name="Huang S."/>
            <person name="Li Z."/>
            <person name="Meng B."/>
        </authorList>
    </citation>
    <scope>NUCLEOTIDE SEQUENCE [LARGE SCALE GENOMIC DNA]</scope>
    <source>
        <strain evidence="5 6">M0104</strain>
    </source>
</reference>
<dbReference type="PROSITE" id="PS00622">
    <property type="entry name" value="HTH_LUXR_1"/>
    <property type="match status" value="1"/>
</dbReference>
<dbReference type="SUPFAM" id="SSF46894">
    <property type="entry name" value="C-terminal effector domain of the bipartite response regulators"/>
    <property type="match status" value="1"/>
</dbReference>
<dbReference type="Pfam" id="PF00196">
    <property type="entry name" value="GerE"/>
    <property type="match status" value="1"/>
</dbReference>
<evidence type="ECO:0000259" key="4">
    <source>
        <dbReference type="PROSITE" id="PS50110"/>
    </source>
</evidence>
<dbReference type="PRINTS" id="PR00038">
    <property type="entry name" value="HTHLUXR"/>
</dbReference>
<dbReference type="InterPro" id="IPR016032">
    <property type="entry name" value="Sig_transdc_resp-reg_C-effctor"/>
</dbReference>
<evidence type="ECO:0000256" key="2">
    <source>
        <dbReference type="PROSITE-ProRule" id="PRU00169"/>
    </source>
</evidence>
<dbReference type="Proteomes" id="UP000460715">
    <property type="component" value="Unassembled WGS sequence"/>
</dbReference>
<dbReference type="InterPro" id="IPR001789">
    <property type="entry name" value="Sig_transdc_resp-reg_receiver"/>
</dbReference>